<proteinExistence type="predicted"/>
<dbReference type="Proteomes" id="UP001610444">
    <property type="component" value="Unassembled WGS sequence"/>
</dbReference>
<dbReference type="Pfam" id="PF00319">
    <property type="entry name" value="SRF-TF"/>
    <property type="match status" value="1"/>
</dbReference>
<comment type="caution">
    <text evidence="8">The sequence shown here is derived from an EMBL/GenBank/DDBJ whole genome shotgun (WGS) entry which is preliminary data.</text>
</comment>
<evidence type="ECO:0000256" key="6">
    <source>
        <dbReference type="SAM" id="MobiDB-lite"/>
    </source>
</evidence>
<dbReference type="SUPFAM" id="SSF55455">
    <property type="entry name" value="SRF-like"/>
    <property type="match status" value="1"/>
</dbReference>
<dbReference type="EMBL" id="JBFXLR010000118">
    <property type="protein sequence ID" value="KAL2836333.1"/>
    <property type="molecule type" value="Genomic_DNA"/>
</dbReference>
<evidence type="ECO:0000256" key="1">
    <source>
        <dbReference type="ARBA" id="ARBA00004123"/>
    </source>
</evidence>
<dbReference type="InterPro" id="IPR036879">
    <property type="entry name" value="TF_MADSbox_sf"/>
</dbReference>
<evidence type="ECO:0000259" key="7">
    <source>
        <dbReference type="Pfam" id="PF00319"/>
    </source>
</evidence>
<dbReference type="InterPro" id="IPR002100">
    <property type="entry name" value="TF_MADSbox"/>
</dbReference>
<name>A0ABR4J8F3_9EURO</name>
<feature type="region of interest" description="Disordered" evidence="6">
    <location>
        <begin position="1"/>
        <end position="25"/>
    </location>
</feature>
<dbReference type="RefSeq" id="XP_070892042.1">
    <property type="nucleotide sequence ID" value="XM_071043791.1"/>
</dbReference>
<comment type="subcellular location">
    <subcellularLocation>
        <location evidence="1">Nucleus</location>
    </subcellularLocation>
</comment>
<keyword evidence="9" id="KW-1185">Reference proteome</keyword>
<accession>A0ABR4J8F3</accession>
<evidence type="ECO:0000313" key="8">
    <source>
        <dbReference type="EMBL" id="KAL2836333.1"/>
    </source>
</evidence>
<keyword evidence="3" id="KW-0238">DNA-binding</keyword>
<reference evidence="8 9" key="1">
    <citation type="submission" date="2024-07" db="EMBL/GenBank/DDBJ databases">
        <title>Section-level genome sequencing and comparative genomics of Aspergillus sections Usti and Cavernicolus.</title>
        <authorList>
            <consortium name="Lawrence Berkeley National Laboratory"/>
            <person name="Nybo J.L."/>
            <person name="Vesth T.C."/>
            <person name="Theobald S."/>
            <person name="Frisvad J.C."/>
            <person name="Larsen T.O."/>
            <person name="Kjaerboelling I."/>
            <person name="Rothschild-Mancinelli K."/>
            <person name="Lyhne E.K."/>
            <person name="Kogle M.E."/>
            <person name="Barry K."/>
            <person name="Clum A."/>
            <person name="Na H."/>
            <person name="Ledsgaard L."/>
            <person name="Lin J."/>
            <person name="Lipzen A."/>
            <person name="Kuo A."/>
            <person name="Riley R."/>
            <person name="Mondo S."/>
            <person name="LaButti K."/>
            <person name="Haridas S."/>
            <person name="Pangalinan J."/>
            <person name="Salamov A.A."/>
            <person name="Simmons B.A."/>
            <person name="Magnuson J.K."/>
            <person name="Chen J."/>
            <person name="Drula E."/>
            <person name="Henrissat B."/>
            <person name="Wiebenga A."/>
            <person name="Lubbers R.J."/>
            <person name="Gomes A.C."/>
            <person name="Macurrencykelacurrency M.R."/>
            <person name="Stajich J."/>
            <person name="Grigoriev I.V."/>
            <person name="Mortensen U.H."/>
            <person name="De vries R.P."/>
            <person name="Baker S.E."/>
            <person name="Andersen M.R."/>
        </authorList>
    </citation>
    <scope>NUCLEOTIDE SEQUENCE [LARGE SCALE GENOMIC DNA]</scope>
    <source>
        <strain evidence="8 9">CBS 756.74</strain>
    </source>
</reference>
<evidence type="ECO:0000313" key="9">
    <source>
        <dbReference type="Proteomes" id="UP001610444"/>
    </source>
</evidence>
<protein>
    <recommendedName>
        <fullName evidence="7">MADS-box domain-containing protein</fullName>
    </recommendedName>
</protein>
<evidence type="ECO:0000256" key="2">
    <source>
        <dbReference type="ARBA" id="ARBA00023015"/>
    </source>
</evidence>
<dbReference type="GeneID" id="98158955"/>
<keyword evidence="4" id="KW-0804">Transcription</keyword>
<sequence length="96" mass="11436">MAKSSTPRRIRRRMSNQKKAKRQQYKRRGDTLFRKAFEFCQECDADVSLTVRLRNNGQIVMFNSDDRWHPSPQDLAVYYPVPLKVTWQELAAKYDP</sequence>
<evidence type="ECO:0000256" key="4">
    <source>
        <dbReference type="ARBA" id="ARBA00023163"/>
    </source>
</evidence>
<gene>
    <name evidence="8" type="ORF">BJX68DRAFT_259945</name>
</gene>
<organism evidence="8 9">
    <name type="scientific">Aspergillus pseudodeflectus</name>
    <dbReference type="NCBI Taxonomy" id="176178"/>
    <lineage>
        <taxon>Eukaryota</taxon>
        <taxon>Fungi</taxon>
        <taxon>Dikarya</taxon>
        <taxon>Ascomycota</taxon>
        <taxon>Pezizomycotina</taxon>
        <taxon>Eurotiomycetes</taxon>
        <taxon>Eurotiomycetidae</taxon>
        <taxon>Eurotiales</taxon>
        <taxon>Aspergillaceae</taxon>
        <taxon>Aspergillus</taxon>
        <taxon>Aspergillus subgen. Nidulantes</taxon>
    </lineage>
</organism>
<evidence type="ECO:0000256" key="5">
    <source>
        <dbReference type="ARBA" id="ARBA00023242"/>
    </source>
</evidence>
<evidence type="ECO:0000256" key="3">
    <source>
        <dbReference type="ARBA" id="ARBA00023125"/>
    </source>
</evidence>
<feature type="domain" description="MADS-box" evidence="7">
    <location>
        <begin position="17"/>
        <end position="53"/>
    </location>
</feature>
<keyword evidence="2" id="KW-0805">Transcription regulation</keyword>
<keyword evidence="5" id="KW-0539">Nucleus</keyword>